<feature type="active site" description="Schiff-base intermediate with substrate" evidence="7">
    <location>
        <position position="28"/>
    </location>
</feature>
<dbReference type="EC" id="4.2.3.153" evidence="2"/>
<keyword evidence="9" id="KW-1185">Reference proteome</keyword>
<evidence type="ECO:0000256" key="6">
    <source>
        <dbReference type="ARBA" id="ARBA00047628"/>
    </source>
</evidence>
<proteinExistence type="predicted"/>
<dbReference type="SUPFAM" id="SSF51391">
    <property type="entry name" value="Thiamin phosphate synthase"/>
    <property type="match status" value="1"/>
</dbReference>
<dbReference type="PIRSF" id="PIRSF015957">
    <property type="entry name" value="UCP015957"/>
    <property type="match status" value="1"/>
</dbReference>
<name>A0A1E2S2Z1_9HYPH</name>
<evidence type="ECO:0000256" key="3">
    <source>
        <dbReference type="ARBA" id="ARBA00023239"/>
    </source>
</evidence>
<dbReference type="Proteomes" id="UP000095087">
    <property type="component" value="Unassembled WGS sequence"/>
</dbReference>
<dbReference type="EMBL" id="MASI01000001">
    <property type="protein sequence ID" value="ODA68804.1"/>
    <property type="molecule type" value="Genomic_DNA"/>
</dbReference>
<sequence>MTQFLASVRGPEEAEIALRAGADIIDLKEPDRGALGAVPDDVLRETVRRIAGRAPVSATVGDLPMDRDVLETAIAKTATAGVDYVKFGVFESAATEACLRALKPRLLGAQLILVLFADELPECDAIGLAAEMGAAGVMLDTRYKTSGHLLSHLNRDALAAFVADARSRGLRVGLAGSLRAGHVHDLLPLGPDLLGFRGALCEASLRGGALSEPAVRAVRALIPAEPETVSRVDPSLSADAPTPIW</sequence>
<feature type="active site" description="Proton acceptor" evidence="7">
    <location>
        <position position="86"/>
    </location>
</feature>
<comment type="caution">
    <text evidence="8">The sequence shown here is derived from an EMBL/GenBank/DDBJ whole genome shotgun (WGS) entry which is preliminary data.</text>
</comment>
<dbReference type="GO" id="GO:0016829">
    <property type="term" value="F:lyase activity"/>
    <property type="evidence" value="ECO:0007669"/>
    <property type="project" value="UniProtKB-KW"/>
</dbReference>
<evidence type="ECO:0000256" key="4">
    <source>
        <dbReference type="ARBA" id="ARBA00023270"/>
    </source>
</evidence>
<organism evidence="8 9">
    <name type="scientific">Methyloligella halotolerans</name>
    <dbReference type="NCBI Taxonomy" id="1177755"/>
    <lineage>
        <taxon>Bacteria</taxon>
        <taxon>Pseudomonadati</taxon>
        <taxon>Pseudomonadota</taxon>
        <taxon>Alphaproteobacteria</taxon>
        <taxon>Hyphomicrobiales</taxon>
        <taxon>Hyphomicrobiaceae</taxon>
        <taxon>Methyloligella</taxon>
    </lineage>
</organism>
<dbReference type="Pfam" id="PF04476">
    <property type="entry name" value="4HFCP_synth"/>
    <property type="match status" value="1"/>
</dbReference>
<evidence type="ECO:0000256" key="7">
    <source>
        <dbReference type="PIRSR" id="PIRSR015957-1"/>
    </source>
</evidence>
<gene>
    <name evidence="8" type="ORF">A7A08_00638</name>
</gene>
<dbReference type="RefSeq" id="WP_069094024.1">
    <property type="nucleotide sequence ID" value="NZ_MASI01000001.1"/>
</dbReference>
<evidence type="ECO:0000313" key="8">
    <source>
        <dbReference type="EMBL" id="ODA68804.1"/>
    </source>
</evidence>
<comment type="function">
    <text evidence="1">Catalyzes the formation of 4-(hydroxymethyl)-2-furancarboxaldehyde phosphate (4-HFC-P) from two molecules of glyceraldehyde-3-P (GA-3-P).</text>
</comment>
<evidence type="ECO:0000256" key="1">
    <source>
        <dbReference type="ARBA" id="ARBA00003810"/>
    </source>
</evidence>
<evidence type="ECO:0000256" key="2">
    <source>
        <dbReference type="ARBA" id="ARBA00012553"/>
    </source>
</evidence>
<evidence type="ECO:0000256" key="5">
    <source>
        <dbReference type="ARBA" id="ARBA00032523"/>
    </source>
</evidence>
<dbReference type="OrthoDB" id="7580479at2"/>
<dbReference type="InterPro" id="IPR007565">
    <property type="entry name" value="4HFCP_synth"/>
</dbReference>
<dbReference type="PATRIC" id="fig|1177755.3.peg.637"/>
<comment type="catalytic activity">
    <reaction evidence="6">
        <text>2 D-glyceraldehyde 3-phosphate = 4-(hydroxymethyl)-2-furancarboxaldehyde phosphate + phosphate + 2 H2O</text>
        <dbReference type="Rhea" id="RHEA:43536"/>
        <dbReference type="ChEBI" id="CHEBI:15377"/>
        <dbReference type="ChEBI" id="CHEBI:43474"/>
        <dbReference type="ChEBI" id="CHEBI:59776"/>
        <dbReference type="ChEBI" id="CHEBI:83407"/>
        <dbReference type="EC" id="4.2.3.153"/>
    </reaction>
</comment>
<keyword evidence="3" id="KW-0456">Lyase</keyword>
<protein>
    <recommendedName>
        <fullName evidence="2">(5-formylfuran-3-yl)methyl phosphate synthase</fullName>
        <ecNumber evidence="2">4.2.3.153</ecNumber>
    </recommendedName>
    <alternativeName>
        <fullName evidence="5">4-(hydroxymethyl)-2-furancarboxaldehyde-phosphate synthase</fullName>
    </alternativeName>
</protein>
<reference evidence="8 9" key="1">
    <citation type="submission" date="2016-07" db="EMBL/GenBank/DDBJ databases">
        <title>Draft genome sequence of Methyloligella halotolerans C2T (VKM B-2706T=CCUG 61687T=DSM 25045T), a halotolerant polyhydroxybutyrate accumulating methylotroph.</title>
        <authorList>
            <person name="Vasilenko O.V."/>
            <person name="Doronina N.V."/>
            <person name="Poroshina M.N."/>
            <person name="Tarlachkov S.V."/>
            <person name="Trotsenko Y.A."/>
        </authorList>
    </citation>
    <scope>NUCLEOTIDE SEQUENCE [LARGE SCALE GENOMIC DNA]</scope>
    <source>
        <strain evidence="8 9">VKM B-2706</strain>
    </source>
</reference>
<dbReference type="InterPro" id="IPR036206">
    <property type="entry name" value="ThiamineP_synth_sf"/>
</dbReference>
<keyword evidence="4" id="KW-0704">Schiff base</keyword>
<dbReference type="AlphaFoldDB" id="A0A1E2S2Z1"/>
<evidence type="ECO:0000313" key="9">
    <source>
        <dbReference type="Proteomes" id="UP000095087"/>
    </source>
</evidence>
<dbReference type="STRING" id="1177755.A7A08_00638"/>
<accession>A0A1E2S2Z1</accession>